<dbReference type="InterPro" id="IPR020094">
    <property type="entry name" value="TruA/RsuA/RluB/E/F_N"/>
</dbReference>
<dbReference type="EMBL" id="CP008748">
    <property type="protein sequence ID" value="ASI54064.1"/>
    <property type="molecule type" value="Genomic_DNA"/>
</dbReference>
<dbReference type="CDD" id="cd00165">
    <property type="entry name" value="S4"/>
    <property type="match status" value="1"/>
</dbReference>
<proteinExistence type="inferred from homology"/>
<reference evidence="6 8" key="1">
    <citation type="submission" date="2014-06" db="EMBL/GenBank/DDBJ databases">
        <title>The Whole Genome Sequence of Mycoplasma hyosynoviae strain ATCC 27095.</title>
        <authorList>
            <person name="Calcutt M.J."/>
            <person name="Foecking M.F."/>
        </authorList>
    </citation>
    <scope>NUCLEOTIDE SEQUENCE [LARGE SCALE GENOMIC DNA]</scope>
    <source>
        <strain evidence="6 8">M60</strain>
    </source>
</reference>
<dbReference type="FunFam" id="3.10.290.10:FF:000003">
    <property type="entry name" value="Pseudouridine synthase"/>
    <property type="match status" value="1"/>
</dbReference>
<dbReference type="InterPro" id="IPR000748">
    <property type="entry name" value="PsdUridine_synth_RsuA/RluB/E/F"/>
</dbReference>
<evidence type="ECO:0000256" key="3">
    <source>
        <dbReference type="PROSITE-ProRule" id="PRU00182"/>
    </source>
</evidence>
<dbReference type="SMART" id="SM00363">
    <property type="entry name" value="S4"/>
    <property type="match status" value="1"/>
</dbReference>
<dbReference type="Gene3D" id="3.10.290.10">
    <property type="entry name" value="RNA-binding S4 domain"/>
    <property type="match status" value="1"/>
</dbReference>
<dbReference type="Proteomes" id="UP000294882">
    <property type="component" value="Unassembled WGS sequence"/>
</dbReference>
<dbReference type="InterPro" id="IPR020103">
    <property type="entry name" value="PsdUridine_synth_cat_dom_sf"/>
</dbReference>
<dbReference type="PANTHER" id="PTHR47683">
    <property type="entry name" value="PSEUDOURIDINE SYNTHASE FAMILY PROTEIN-RELATED"/>
    <property type="match status" value="1"/>
</dbReference>
<gene>
    <name evidence="7" type="ORF">JN03_0279</name>
    <name evidence="6" type="ORF">MHSN_02655</name>
</gene>
<dbReference type="AlphaFoldDB" id="A0A4P1QGP5"/>
<dbReference type="InterPro" id="IPR050343">
    <property type="entry name" value="RsuA_PseudoU_synthase"/>
</dbReference>
<dbReference type="EMBL" id="SOCH01000003">
    <property type="protein sequence ID" value="TDU97764.1"/>
    <property type="molecule type" value="Genomic_DNA"/>
</dbReference>
<dbReference type="RefSeq" id="WP_036442957.1">
    <property type="nucleotide sequence ID" value="NZ_CP008748.1"/>
</dbReference>
<dbReference type="CDD" id="cd02870">
    <property type="entry name" value="PseudoU_synth_RsuA_like"/>
    <property type="match status" value="1"/>
</dbReference>
<evidence type="ECO:0000313" key="7">
    <source>
        <dbReference type="EMBL" id="TDU97764.1"/>
    </source>
</evidence>
<evidence type="ECO:0000313" key="6">
    <source>
        <dbReference type="EMBL" id="ASI54064.1"/>
    </source>
</evidence>
<dbReference type="KEGG" id="mhyv:MHSN_02655"/>
<dbReference type="GO" id="GO:0000455">
    <property type="term" value="P:enzyme-directed rRNA pseudouridine synthesis"/>
    <property type="evidence" value="ECO:0007669"/>
    <property type="project" value="UniProtKB-ARBA"/>
</dbReference>
<dbReference type="PROSITE" id="PS01149">
    <property type="entry name" value="PSI_RSU"/>
    <property type="match status" value="1"/>
</dbReference>
<dbReference type="InterPro" id="IPR002942">
    <property type="entry name" value="S4_RNA-bd"/>
</dbReference>
<dbReference type="OrthoDB" id="9807213at2"/>
<comment type="similarity">
    <text evidence="1 4">Belongs to the pseudouridine synthase RsuA family.</text>
</comment>
<evidence type="ECO:0000256" key="2">
    <source>
        <dbReference type="ARBA" id="ARBA00023235"/>
    </source>
</evidence>
<dbReference type="NCBIfam" id="TIGR00093">
    <property type="entry name" value="pseudouridine synthase"/>
    <property type="match status" value="1"/>
</dbReference>
<evidence type="ECO:0000313" key="9">
    <source>
        <dbReference type="Proteomes" id="UP000294882"/>
    </source>
</evidence>
<keyword evidence="3" id="KW-0694">RNA-binding</keyword>
<dbReference type="SUPFAM" id="SSF55120">
    <property type="entry name" value="Pseudouridine synthase"/>
    <property type="match status" value="1"/>
</dbReference>
<protein>
    <recommendedName>
        <fullName evidence="4">Pseudouridine synthase</fullName>
        <ecNumber evidence="4">5.4.99.-</ecNumber>
    </recommendedName>
</protein>
<dbReference type="EC" id="5.4.99.-" evidence="4"/>
<sequence>MEKEITRIRIQKYLSNKGVASRREVERLIEAKRIKINGQIAKLGDTVCESDQILLDSRKIETKTPEKIYILLNKPRAVICTRNDPEGRRTIFDLVAENKYLFSVGRLDYNTTGVILLTNDGELTNYLSHPSNQIKREYIATVEKELSNEDLKLLNSNNFILDGKISKQVVKKISPLVYQVELCEGRNHHVKNMFLAINNSVKNLHRKRFWIFSDADLKIGEQKKINSSVIAKLLA</sequence>
<dbReference type="InterPro" id="IPR042092">
    <property type="entry name" value="PsdUridine_s_RsuA/RluB/E/F_cat"/>
</dbReference>
<name>A0A4P1QGP5_9BACT</name>
<evidence type="ECO:0000256" key="1">
    <source>
        <dbReference type="ARBA" id="ARBA00008348"/>
    </source>
</evidence>
<dbReference type="PROSITE" id="PS50889">
    <property type="entry name" value="S4"/>
    <property type="match status" value="1"/>
</dbReference>
<evidence type="ECO:0000259" key="5">
    <source>
        <dbReference type="SMART" id="SM00363"/>
    </source>
</evidence>
<dbReference type="Gene3D" id="3.30.70.1560">
    <property type="entry name" value="Alpha-L RNA-binding motif"/>
    <property type="match status" value="1"/>
</dbReference>
<dbReference type="PANTHER" id="PTHR47683:SF2">
    <property type="entry name" value="RNA-BINDING S4 DOMAIN-CONTAINING PROTEIN"/>
    <property type="match status" value="1"/>
</dbReference>
<dbReference type="Proteomes" id="UP000264882">
    <property type="component" value="Chromosome"/>
</dbReference>
<accession>A0A4P1QGP5</accession>
<dbReference type="GO" id="GO:0120159">
    <property type="term" value="F:rRNA pseudouridine synthase activity"/>
    <property type="evidence" value="ECO:0007669"/>
    <property type="project" value="UniProtKB-ARBA"/>
</dbReference>
<organism evidence="6 8">
    <name type="scientific">Metamycoplasma hyosynoviae</name>
    <dbReference type="NCBI Taxonomy" id="29559"/>
    <lineage>
        <taxon>Bacteria</taxon>
        <taxon>Bacillati</taxon>
        <taxon>Mycoplasmatota</taxon>
        <taxon>Mycoplasmoidales</taxon>
        <taxon>Metamycoplasmataceae</taxon>
        <taxon>Metamycoplasma</taxon>
    </lineage>
</organism>
<evidence type="ECO:0000256" key="4">
    <source>
        <dbReference type="RuleBase" id="RU003887"/>
    </source>
</evidence>
<dbReference type="Pfam" id="PF00849">
    <property type="entry name" value="PseudoU_synth_2"/>
    <property type="match status" value="1"/>
</dbReference>
<dbReference type="SUPFAM" id="SSF55174">
    <property type="entry name" value="Alpha-L RNA-binding motif"/>
    <property type="match status" value="1"/>
</dbReference>
<reference evidence="7 9" key="2">
    <citation type="submission" date="2019-03" db="EMBL/GenBank/DDBJ databases">
        <title>Genomic Encyclopedia of Archaeal and Bacterial Type Strains, Phase II (KMG-II): from individual species to whole genera.</title>
        <authorList>
            <person name="Goeker M."/>
        </authorList>
    </citation>
    <scope>NUCLEOTIDE SEQUENCE [LARGE SCALE GENOMIC DNA]</scope>
    <source>
        <strain evidence="7 9">ATCC 25591</strain>
    </source>
</reference>
<feature type="domain" description="RNA-binding S4" evidence="5">
    <location>
        <begin position="8"/>
        <end position="64"/>
    </location>
</feature>
<dbReference type="InterPro" id="IPR018496">
    <property type="entry name" value="PsdUridine_synth_RsuA/RluB_CS"/>
</dbReference>
<keyword evidence="2 4" id="KW-0413">Isomerase</keyword>
<dbReference type="GO" id="GO:0003723">
    <property type="term" value="F:RNA binding"/>
    <property type="evidence" value="ECO:0007669"/>
    <property type="project" value="UniProtKB-KW"/>
</dbReference>
<dbReference type="InterPro" id="IPR006145">
    <property type="entry name" value="PsdUridine_synth_RsuA/RluA"/>
</dbReference>
<dbReference type="Pfam" id="PF01479">
    <property type="entry name" value="S4"/>
    <property type="match status" value="1"/>
</dbReference>
<dbReference type="Gene3D" id="3.30.70.580">
    <property type="entry name" value="Pseudouridine synthase I, catalytic domain, N-terminal subdomain"/>
    <property type="match status" value="1"/>
</dbReference>
<evidence type="ECO:0000313" key="8">
    <source>
        <dbReference type="Proteomes" id="UP000264882"/>
    </source>
</evidence>
<dbReference type="InterPro" id="IPR036986">
    <property type="entry name" value="S4_RNA-bd_sf"/>
</dbReference>
<keyword evidence="8" id="KW-1185">Reference proteome</keyword>